<dbReference type="InterPro" id="IPR003594">
    <property type="entry name" value="HATPase_dom"/>
</dbReference>
<evidence type="ECO:0000313" key="15">
    <source>
        <dbReference type="EMBL" id="PYE85759.1"/>
    </source>
</evidence>
<keyword evidence="8" id="KW-0418">Kinase</keyword>
<dbReference type="SUPFAM" id="SSF55874">
    <property type="entry name" value="ATPase domain of HSP90 chaperone/DNA topoisomerase II/histidine kinase"/>
    <property type="match status" value="1"/>
</dbReference>
<feature type="transmembrane region" description="Helical" evidence="13">
    <location>
        <begin position="271"/>
        <end position="292"/>
    </location>
</feature>
<dbReference type="RefSeq" id="WP_110812785.1">
    <property type="nucleotide sequence ID" value="NZ_QJTE01000001.1"/>
</dbReference>
<dbReference type="Gene3D" id="1.20.1730.10">
    <property type="entry name" value="Sodium/glucose cotransporter"/>
    <property type="match status" value="1"/>
</dbReference>
<keyword evidence="5" id="KW-0597">Phosphoprotein</keyword>
<dbReference type="PROSITE" id="PS50283">
    <property type="entry name" value="NA_SOLUT_SYMP_3"/>
    <property type="match status" value="1"/>
</dbReference>
<dbReference type="InterPro" id="IPR038377">
    <property type="entry name" value="Na/Glc_symporter_sf"/>
</dbReference>
<dbReference type="AlphaFoldDB" id="A0A318SZA8"/>
<evidence type="ECO:0000256" key="6">
    <source>
        <dbReference type="ARBA" id="ARBA00022679"/>
    </source>
</evidence>
<sequence>MTPNLLALISLVYVAFLFALAFWADRQAARGGGRWLRSPWVYTLSLSIYCTAWTFYGAVGYAARSGLEYLTIYLGPSLVLLGWWGLLRRMVRLGRSQRLTSIADLISSRYGKSPGLGGLVTLLAVVGVTPYIALQLQSIAQSFAVFAGGELRAIALWSAAGLALFSVLFGTRNLSAGERHPGVVTAVAVEAVVKLAALLCVGLFTVWGLNGGLGATLDRIDASPIAAWEQSGARWAGLSFLSGAALLCLPRMFQVMVVENADERHLATASWAFPLYLALMSLFVVPIAVTGLERLPEGANPDMFVLTLPLSEGRSGLAVFAFLGGFSSASSMVIVATIALATMVSNHIALPLWLRLRRQGATVSGDVRRVVLRARRLSILGVLLLGWLYYRVSGGGDALASIGLVAFAGVVQALPAMLGGLFWRGATRRGAAAGLTCGFALWVWTLLLPGFEVLPARVMAEGPLGLGWLRPEALFGIAGIDPLLHAVLWSLGLNAALFILVSLVDFPGPVERLQGAQFVGVPGAEAGGWSGGHAAAEDLLVMAQRILGPSEAQALFASAAAAQGRAAPALPEVTPGFIQRLERELAGSVGAATAHAMIGRMTQGASVTVEDLLAVADEAAQIIDHSARAEQKSRALEQALSALHEANDKLTALSAQKDAFLSQVSHELRTPMTSIRAFSGILGEEGLEEADRARFAGIIEGEAARLTRLLDDLLDLAALEGGGGGRSIARGPLSEVLDRALAAAVPEGTLALRRDRAAEAVIVETDLDRLAQVFINVASNAAKYCDAPQPRLWVRVTCREGRIEIDMIDNGSGIDPAEVPVIFEKFSRLGDPGRAGGAGLGLAICREIMARLGGAIAYLPGQGGAGFRITLPAAPRSSL</sequence>
<dbReference type="CDD" id="cd00082">
    <property type="entry name" value="HisKA"/>
    <property type="match status" value="1"/>
</dbReference>
<dbReference type="Proteomes" id="UP000248311">
    <property type="component" value="Unassembled WGS sequence"/>
</dbReference>
<evidence type="ECO:0000256" key="12">
    <source>
        <dbReference type="SAM" id="Coils"/>
    </source>
</evidence>
<dbReference type="Pfam" id="PF00512">
    <property type="entry name" value="HisKA"/>
    <property type="match status" value="1"/>
</dbReference>
<evidence type="ECO:0000259" key="14">
    <source>
        <dbReference type="PROSITE" id="PS50109"/>
    </source>
</evidence>
<dbReference type="PANTHER" id="PTHR43711:SF26">
    <property type="entry name" value="SENSOR HISTIDINE KINASE RCSC"/>
    <property type="match status" value="1"/>
</dbReference>
<comment type="subcellular location">
    <subcellularLocation>
        <location evidence="2">Membrane</location>
        <topology evidence="2">Multi-pass membrane protein</topology>
    </subcellularLocation>
</comment>
<dbReference type="InterPro" id="IPR036890">
    <property type="entry name" value="HATPase_C_sf"/>
</dbReference>
<evidence type="ECO:0000256" key="13">
    <source>
        <dbReference type="SAM" id="Phobius"/>
    </source>
</evidence>
<evidence type="ECO:0000256" key="1">
    <source>
        <dbReference type="ARBA" id="ARBA00000085"/>
    </source>
</evidence>
<keyword evidence="9 13" id="KW-1133">Transmembrane helix</keyword>
<dbReference type="CDD" id="cd10322">
    <property type="entry name" value="SLC5sbd"/>
    <property type="match status" value="1"/>
</dbReference>
<dbReference type="InterPro" id="IPR050736">
    <property type="entry name" value="Sensor_HK_Regulatory"/>
</dbReference>
<comment type="caution">
    <text evidence="15">The sequence shown here is derived from an EMBL/GenBank/DDBJ whole genome shotgun (WGS) entry which is preliminary data.</text>
</comment>
<dbReference type="InterPro" id="IPR036097">
    <property type="entry name" value="HisK_dim/P_sf"/>
</dbReference>
<feature type="transmembrane region" description="Helical" evidence="13">
    <location>
        <begin position="40"/>
        <end position="63"/>
    </location>
</feature>
<name>A0A318SZA8_9RHOB</name>
<dbReference type="SUPFAM" id="SSF47384">
    <property type="entry name" value="Homodimeric domain of signal transducing histidine kinase"/>
    <property type="match status" value="1"/>
</dbReference>
<dbReference type="EC" id="2.7.13.3" evidence="4"/>
<dbReference type="Gene3D" id="3.30.565.10">
    <property type="entry name" value="Histidine kinase-like ATPase, C-terminal domain"/>
    <property type="match status" value="1"/>
</dbReference>
<feature type="coiled-coil region" evidence="12">
    <location>
        <begin position="626"/>
        <end position="656"/>
    </location>
</feature>
<evidence type="ECO:0000256" key="4">
    <source>
        <dbReference type="ARBA" id="ARBA00012438"/>
    </source>
</evidence>
<evidence type="ECO:0000256" key="8">
    <source>
        <dbReference type="ARBA" id="ARBA00022777"/>
    </source>
</evidence>
<feature type="transmembrane region" description="Helical" evidence="13">
    <location>
        <begin position="374"/>
        <end position="392"/>
    </location>
</feature>
<feature type="domain" description="Histidine kinase" evidence="14">
    <location>
        <begin position="663"/>
        <end position="875"/>
    </location>
</feature>
<dbReference type="Pfam" id="PF02518">
    <property type="entry name" value="HATPase_c"/>
    <property type="match status" value="1"/>
</dbReference>
<evidence type="ECO:0000256" key="3">
    <source>
        <dbReference type="ARBA" id="ARBA00006434"/>
    </source>
</evidence>
<evidence type="ECO:0000256" key="10">
    <source>
        <dbReference type="ARBA" id="ARBA00023012"/>
    </source>
</evidence>
<reference evidence="15 16" key="1">
    <citation type="submission" date="2018-06" db="EMBL/GenBank/DDBJ databases">
        <title>Genomic Encyclopedia of Type Strains, Phase III (KMG-III): the genomes of soil and plant-associated and newly described type strains.</title>
        <authorList>
            <person name="Whitman W."/>
        </authorList>
    </citation>
    <scope>NUCLEOTIDE SEQUENCE [LARGE SCALE GENOMIC DNA]</scope>
    <source>
        <strain evidence="15 16">CECT 9025</strain>
    </source>
</reference>
<feature type="transmembrane region" description="Helical" evidence="13">
    <location>
        <begin position="69"/>
        <end position="87"/>
    </location>
</feature>
<keyword evidence="10" id="KW-0902">Two-component regulatory system</keyword>
<evidence type="ECO:0000256" key="2">
    <source>
        <dbReference type="ARBA" id="ARBA00004141"/>
    </source>
</evidence>
<accession>A0A318SZA8</accession>
<dbReference type="PANTHER" id="PTHR43711">
    <property type="entry name" value="TWO-COMPONENT HISTIDINE KINASE"/>
    <property type="match status" value="1"/>
</dbReference>
<dbReference type="SMART" id="SM00387">
    <property type="entry name" value="HATPase_c"/>
    <property type="match status" value="1"/>
</dbReference>
<dbReference type="Gene3D" id="1.10.287.130">
    <property type="match status" value="1"/>
</dbReference>
<comment type="catalytic activity">
    <reaction evidence="1">
        <text>ATP + protein L-histidine = ADP + protein N-phospho-L-histidine.</text>
        <dbReference type="EC" id="2.7.13.3"/>
    </reaction>
</comment>
<comment type="similarity">
    <text evidence="3">Belongs to the sodium:solute symporter (SSF) (TC 2.A.21) family.</text>
</comment>
<evidence type="ECO:0000313" key="16">
    <source>
        <dbReference type="Proteomes" id="UP000248311"/>
    </source>
</evidence>
<feature type="transmembrane region" description="Helical" evidence="13">
    <location>
        <begin position="6"/>
        <end position="24"/>
    </location>
</feature>
<dbReference type="PROSITE" id="PS50109">
    <property type="entry name" value="HIS_KIN"/>
    <property type="match status" value="1"/>
</dbReference>
<evidence type="ECO:0000256" key="9">
    <source>
        <dbReference type="ARBA" id="ARBA00022989"/>
    </source>
</evidence>
<feature type="transmembrane region" description="Helical" evidence="13">
    <location>
        <begin position="183"/>
        <end position="209"/>
    </location>
</feature>
<dbReference type="CDD" id="cd00075">
    <property type="entry name" value="HATPase"/>
    <property type="match status" value="1"/>
</dbReference>
<dbReference type="GO" id="GO:0022857">
    <property type="term" value="F:transmembrane transporter activity"/>
    <property type="evidence" value="ECO:0007669"/>
    <property type="project" value="InterPro"/>
</dbReference>
<keyword evidence="12" id="KW-0175">Coiled coil</keyword>
<dbReference type="InterPro" id="IPR005467">
    <property type="entry name" value="His_kinase_dom"/>
</dbReference>
<dbReference type="PRINTS" id="PR00344">
    <property type="entry name" value="BCTRLSENSOR"/>
</dbReference>
<feature type="transmembrane region" description="Helical" evidence="13">
    <location>
        <begin position="154"/>
        <end position="171"/>
    </location>
</feature>
<dbReference type="InterPro" id="IPR001734">
    <property type="entry name" value="Na/solute_symporter"/>
</dbReference>
<evidence type="ECO:0000256" key="5">
    <source>
        <dbReference type="ARBA" id="ARBA00022553"/>
    </source>
</evidence>
<dbReference type="InterPro" id="IPR003661">
    <property type="entry name" value="HisK_dim/P_dom"/>
</dbReference>
<evidence type="ECO:0000256" key="11">
    <source>
        <dbReference type="ARBA" id="ARBA00023136"/>
    </source>
</evidence>
<keyword evidence="11 13" id="KW-0472">Membrane</keyword>
<feature type="transmembrane region" description="Helical" evidence="13">
    <location>
        <begin position="116"/>
        <end position="134"/>
    </location>
</feature>
<keyword evidence="6" id="KW-0808">Transferase</keyword>
<keyword evidence="16" id="KW-1185">Reference proteome</keyword>
<gene>
    <name evidence="15" type="ORF">DFP88_101431</name>
</gene>
<keyword evidence="7 13" id="KW-0812">Transmembrane</keyword>
<feature type="transmembrane region" description="Helical" evidence="13">
    <location>
        <begin position="430"/>
        <end position="451"/>
    </location>
</feature>
<dbReference type="FunFam" id="1.10.287.130:FF:000001">
    <property type="entry name" value="Two-component sensor histidine kinase"/>
    <property type="match status" value="1"/>
</dbReference>
<protein>
    <recommendedName>
        <fullName evidence="4">histidine kinase</fullName>
        <ecNumber evidence="4">2.7.13.3</ecNumber>
    </recommendedName>
</protein>
<feature type="transmembrane region" description="Helical" evidence="13">
    <location>
        <begin position="398"/>
        <end position="423"/>
    </location>
</feature>
<feature type="transmembrane region" description="Helical" evidence="13">
    <location>
        <begin position="332"/>
        <end position="354"/>
    </location>
</feature>
<dbReference type="InterPro" id="IPR004358">
    <property type="entry name" value="Sig_transdc_His_kin-like_C"/>
</dbReference>
<proteinExistence type="inferred from homology"/>
<organism evidence="15 16">
    <name type="scientific">Pseudoroseicyclus aestuarii</name>
    <dbReference type="NCBI Taxonomy" id="1795041"/>
    <lineage>
        <taxon>Bacteria</taxon>
        <taxon>Pseudomonadati</taxon>
        <taxon>Pseudomonadota</taxon>
        <taxon>Alphaproteobacteria</taxon>
        <taxon>Rhodobacterales</taxon>
        <taxon>Paracoccaceae</taxon>
        <taxon>Pseudoroseicyclus</taxon>
    </lineage>
</organism>
<dbReference type="GO" id="GO:0000155">
    <property type="term" value="F:phosphorelay sensor kinase activity"/>
    <property type="evidence" value="ECO:0007669"/>
    <property type="project" value="InterPro"/>
</dbReference>
<dbReference type="OrthoDB" id="9764438at2"/>
<evidence type="ECO:0000256" key="7">
    <source>
        <dbReference type="ARBA" id="ARBA00022692"/>
    </source>
</evidence>
<dbReference type="EMBL" id="QJTE01000001">
    <property type="protein sequence ID" value="PYE85759.1"/>
    <property type="molecule type" value="Genomic_DNA"/>
</dbReference>
<dbReference type="SMART" id="SM00388">
    <property type="entry name" value="HisKA"/>
    <property type="match status" value="1"/>
</dbReference>
<dbReference type="GO" id="GO:0016020">
    <property type="term" value="C:membrane"/>
    <property type="evidence" value="ECO:0007669"/>
    <property type="project" value="UniProtKB-SubCell"/>
</dbReference>